<dbReference type="InterPro" id="IPR020569">
    <property type="entry name" value="UPF0029_Impact_CS"/>
</dbReference>
<dbReference type="Proteomes" id="UP000095255">
    <property type="component" value="Unassembled WGS sequence"/>
</dbReference>
<accession>A0A1E5L677</accession>
<organism evidence="4 5">
    <name type="scientific">Desulfuribacillus stibiiarsenatis</name>
    <dbReference type="NCBI Taxonomy" id="1390249"/>
    <lineage>
        <taxon>Bacteria</taxon>
        <taxon>Bacillati</taxon>
        <taxon>Bacillota</taxon>
        <taxon>Desulfuribacillia</taxon>
        <taxon>Desulfuribacillales</taxon>
        <taxon>Desulfuribacillaceae</taxon>
        <taxon>Desulfuribacillus</taxon>
    </lineage>
</organism>
<dbReference type="InterPro" id="IPR023582">
    <property type="entry name" value="Impact"/>
</dbReference>
<dbReference type="OrthoDB" id="9813771at2"/>
<name>A0A1E5L677_9FIRM</name>
<gene>
    <name evidence="4" type="ORF">BHU72_05110</name>
</gene>
<dbReference type="GO" id="GO:0005737">
    <property type="term" value="C:cytoplasm"/>
    <property type="evidence" value="ECO:0007669"/>
    <property type="project" value="TreeGrafter"/>
</dbReference>
<comment type="similarity">
    <text evidence="1">Belongs to the IMPACT family.</text>
</comment>
<dbReference type="PANTHER" id="PTHR16301">
    <property type="entry name" value="IMPACT-RELATED"/>
    <property type="match status" value="1"/>
</dbReference>
<sequence length="210" mass="23707">MPLYKTVKKSDEETLIIKKSKFISYVSPVKNEVEANHFIEMIRKKHWDATHNCYAYVIGENSHIQKASDDGEPSGTAGKPMLEVLKKEGVLNTVVVVTRYFGGILLGAGGLIRAYSQATTEGLQKAGIVERELHTEILLDVDYTWIGKLENELYNKGYPVKNVEYAETVRFTILAKYMFEQQLEKFLVDVTNGQAVINRGATLYVDKLLI</sequence>
<dbReference type="InterPro" id="IPR015796">
    <property type="entry name" value="Impact_YigZ-like"/>
</dbReference>
<dbReference type="GO" id="GO:0006446">
    <property type="term" value="P:regulation of translational initiation"/>
    <property type="evidence" value="ECO:0007669"/>
    <property type="project" value="TreeGrafter"/>
</dbReference>
<dbReference type="NCBIfam" id="TIGR00257">
    <property type="entry name" value="IMPACT_YIGZ"/>
    <property type="match status" value="1"/>
</dbReference>
<dbReference type="EMBL" id="MJAT01000022">
    <property type="protein sequence ID" value="OEH85538.1"/>
    <property type="molecule type" value="Genomic_DNA"/>
</dbReference>
<dbReference type="AlphaFoldDB" id="A0A1E5L677"/>
<feature type="domain" description="UPF0029" evidence="3">
    <location>
        <begin position="139"/>
        <end position="194"/>
    </location>
</feature>
<feature type="domain" description="Impact N-terminal" evidence="2">
    <location>
        <begin position="18"/>
        <end position="121"/>
    </location>
</feature>
<protein>
    <submittedName>
        <fullName evidence="4">YigZ family protein</fullName>
    </submittedName>
</protein>
<proteinExistence type="inferred from homology"/>
<dbReference type="Pfam" id="PF01205">
    <property type="entry name" value="Impact_N"/>
    <property type="match status" value="1"/>
</dbReference>
<dbReference type="Pfam" id="PF09186">
    <property type="entry name" value="DUF1949"/>
    <property type="match status" value="1"/>
</dbReference>
<dbReference type="InterPro" id="IPR036956">
    <property type="entry name" value="Impact_N_sf"/>
</dbReference>
<dbReference type="InterPro" id="IPR001498">
    <property type="entry name" value="Impact_N"/>
</dbReference>
<evidence type="ECO:0000259" key="3">
    <source>
        <dbReference type="Pfam" id="PF09186"/>
    </source>
</evidence>
<reference evidence="4 5" key="1">
    <citation type="submission" date="2016-09" db="EMBL/GenBank/DDBJ databases">
        <title>Desulfuribacillus arsenicus sp. nov., an obligately anaerobic, dissimilatory arsenic- and antimonate-reducing bacterium isolated from anoxic sediments.</title>
        <authorList>
            <person name="Abin C.A."/>
            <person name="Hollibaugh J.T."/>
        </authorList>
    </citation>
    <scope>NUCLEOTIDE SEQUENCE [LARGE SCALE GENOMIC DNA]</scope>
    <source>
        <strain evidence="4 5">MLFW-2</strain>
    </source>
</reference>
<dbReference type="SUPFAM" id="SSF54211">
    <property type="entry name" value="Ribosomal protein S5 domain 2-like"/>
    <property type="match status" value="1"/>
</dbReference>
<dbReference type="Gene3D" id="3.30.230.30">
    <property type="entry name" value="Impact, N-terminal domain"/>
    <property type="match status" value="1"/>
</dbReference>
<dbReference type="InterPro" id="IPR020568">
    <property type="entry name" value="Ribosomal_Su5_D2-typ_SF"/>
</dbReference>
<dbReference type="SUPFAM" id="SSF54980">
    <property type="entry name" value="EF-G C-terminal domain-like"/>
    <property type="match status" value="1"/>
</dbReference>
<evidence type="ECO:0000256" key="1">
    <source>
        <dbReference type="ARBA" id="ARBA00007665"/>
    </source>
</evidence>
<dbReference type="PROSITE" id="PS00910">
    <property type="entry name" value="UPF0029"/>
    <property type="match status" value="1"/>
</dbReference>
<dbReference type="PANTHER" id="PTHR16301:SF20">
    <property type="entry name" value="IMPACT FAMILY MEMBER YIGZ"/>
    <property type="match status" value="1"/>
</dbReference>
<dbReference type="InterPro" id="IPR035647">
    <property type="entry name" value="EFG_III/V"/>
</dbReference>
<evidence type="ECO:0000259" key="2">
    <source>
        <dbReference type="Pfam" id="PF01205"/>
    </source>
</evidence>
<evidence type="ECO:0000313" key="4">
    <source>
        <dbReference type="EMBL" id="OEH85538.1"/>
    </source>
</evidence>
<evidence type="ECO:0000313" key="5">
    <source>
        <dbReference type="Proteomes" id="UP000095255"/>
    </source>
</evidence>
<keyword evidence="5" id="KW-1185">Reference proteome</keyword>
<dbReference type="InterPro" id="IPR015269">
    <property type="entry name" value="UPF0029_Impact_C"/>
</dbReference>
<comment type="caution">
    <text evidence="4">The sequence shown here is derived from an EMBL/GenBank/DDBJ whole genome shotgun (WGS) entry which is preliminary data.</text>
</comment>